<dbReference type="Proteomes" id="UP000620104">
    <property type="component" value="Unassembled WGS sequence"/>
</dbReference>
<dbReference type="OrthoDB" id="2587662at2759"/>
<sequence>MPVFSVNVHDDLQWRHSHYWWQSLRNEQAGRWQAFDSRADVAIDYQVRQSRPLRNAPSSVSPAFRHSPTSATRVLGDHAFLNPIPSYKTIQSRSHANSDGDVDPPAYDPKWDMLPTYRAARNARRESEGGRFLGIGATPPSHWMGSGAPQEALPIAAATDEIFFNSPFQHYRLTPDGDMEGGSSRTSDTICGIPRRRASLIINVSLLALCIIIWSAVVLSLDFSEPRLSEPSSAVTSSGSGYASYVDAFFDLLARQDEIQD</sequence>
<keyword evidence="1" id="KW-0472">Membrane</keyword>
<keyword evidence="3" id="KW-1185">Reference proteome</keyword>
<evidence type="ECO:0000256" key="1">
    <source>
        <dbReference type="SAM" id="Phobius"/>
    </source>
</evidence>
<comment type="caution">
    <text evidence="2">The sequence shown here is derived from an EMBL/GenBank/DDBJ whole genome shotgun (WGS) entry which is preliminary data.</text>
</comment>
<organism evidence="2 3">
    <name type="scientific">Naganishia liquefaciens</name>
    <dbReference type="NCBI Taxonomy" id="104408"/>
    <lineage>
        <taxon>Eukaryota</taxon>
        <taxon>Fungi</taxon>
        <taxon>Dikarya</taxon>
        <taxon>Basidiomycota</taxon>
        <taxon>Agaricomycotina</taxon>
        <taxon>Tremellomycetes</taxon>
        <taxon>Filobasidiales</taxon>
        <taxon>Filobasidiaceae</taxon>
        <taxon>Naganishia</taxon>
    </lineage>
</organism>
<evidence type="ECO:0000313" key="2">
    <source>
        <dbReference type="EMBL" id="GHJ87288.1"/>
    </source>
</evidence>
<feature type="transmembrane region" description="Helical" evidence="1">
    <location>
        <begin position="200"/>
        <end position="221"/>
    </location>
</feature>
<name>A0A8H3TUT2_9TREE</name>
<accession>A0A8H3TUT2</accession>
<proteinExistence type="predicted"/>
<dbReference type="EMBL" id="BLZA01000021">
    <property type="protein sequence ID" value="GHJ87288.1"/>
    <property type="molecule type" value="Genomic_DNA"/>
</dbReference>
<keyword evidence="1" id="KW-1133">Transmembrane helix</keyword>
<dbReference type="AlphaFoldDB" id="A0A8H3TUT2"/>
<gene>
    <name evidence="2" type="ORF">NliqN6_3690</name>
</gene>
<evidence type="ECO:0000313" key="3">
    <source>
        <dbReference type="Proteomes" id="UP000620104"/>
    </source>
</evidence>
<protein>
    <submittedName>
        <fullName evidence="2">Uncharacterized protein</fullName>
    </submittedName>
</protein>
<keyword evidence="1" id="KW-0812">Transmembrane</keyword>
<reference evidence="2" key="1">
    <citation type="submission" date="2020-07" db="EMBL/GenBank/DDBJ databases">
        <title>Draft Genome Sequence of a Deep-Sea Yeast, Naganishia (Cryptococcus) liquefaciens strain N6.</title>
        <authorList>
            <person name="Han Y.W."/>
            <person name="Kajitani R."/>
            <person name="Morimoto H."/>
            <person name="Parhat M."/>
            <person name="Tsubouchi H."/>
            <person name="Bakenova O."/>
            <person name="Ogata M."/>
            <person name="Argunhan B."/>
            <person name="Aoki R."/>
            <person name="Kajiwara S."/>
            <person name="Itoh T."/>
            <person name="Iwasaki H."/>
        </authorList>
    </citation>
    <scope>NUCLEOTIDE SEQUENCE</scope>
    <source>
        <strain evidence="2">N6</strain>
    </source>
</reference>